<feature type="signal peptide" evidence="1">
    <location>
        <begin position="1"/>
        <end position="18"/>
    </location>
</feature>
<keyword evidence="3" id="KW-1185">Reference proteome</keyword>
<dbReference type="InterPro" id="IPR014161">
    <property type="entry name" value="Tol-Pal_TolA"/>
</dbReference>
<dbReference type="Proteomes" id="UP000217182">
    <property type="component" value="Chromosome"/>
</dbReference>
<dbReference type="KEGG" id="gqu:AWC35_00220"/>
<evidence type="ECO:0000256" key="1">
    <source>
        <dbReference type="SAM" id="SignalP"/>
    </source>
</evidence>
<dbReference type="GO" id="GO:0019534">
    <property type="term" value="F:toxin transmembrane transporter activity"/>
    <property type="evidence" value="ECO:0007669"/>
    <property type="project" value="InterPro"/>
</dbReference>
<dbReference type="Pfam" id="PF06519">
    <property type="entry name" value="TolA"/>
    <property type="match status" value="1"/>
</dbReference>
<dbReference type="GO" id="GO:0016020">
    <property type="term" value="C:membrane"/>
    <property type="evidence" value="ECO:0007669"/>
    <property type="project" value="InterPro"/>
</dbReference>
<dbReference type="Gene3D" id="3.30.1150.10">
    <property type="match status" value="1"/>
</dbReference>
<evidence type="ECO:0000313" key="2">
    <source>
        <dbReference type="EMBL" id="ATA17899.1"/>
    </source>
</evidence>
<organism evidence="2 3">
    <name type="scientific">Gibbsiella quercinecans</name>
    <dbReference type="NCBI Taxonomy" id="929813"/>
    <lineage>
        <taxon>Bacteria</taxon>
        <taxon>Pseudomonadati</taxon>
        <taxon>Pseudomonadota</taxon>
        <taxon>Gammaproteobacteria</taxon>
        <taxon>Enterobacterales</taxon>
        <taxon>Yersiniaceae</taxon>
        <taxon>Gibbsiella</taxon>
    </lineage>
</organism>
<dbReference type="SUPFAM" id="SSF74653">
    <property type="entry name" value="TolA/TonB C-terminal domain"/>
    <property type="match status" value="1"/>
</dbReference>
<dbReference type="AlphaFoldDB" id="A0A250AVF4"/>
<proteinExistence type="predicted"/>
<gene>
    <name evidence="2" type="ORF">AWC35_00220</name>
</gene>
<dbReference type="GO" id="GO:0043213">
    <property type="term" value="P:bacteriocin transport"/>
    <property type="evidence" value="ECO:0007669"/>
    <property type="project" value="InterPro"/>
</dbReference>
<feature type="chain" id="PRO_5012738536" description="Protein TolA" evidence="1">
    <location>
        <begin position="19"/>
        <end position="134"/>
    </location>
</feature>
<dbReference type="PROSITE" id="PS51257">
    <property type="entry name" value="PROKAR_LIPOPROTEIN"/>
    <property type="match status" value="1"/>
</dbReference>
<protein>
    <recommendedName>
        <fullName evidence="4">Protein TolA</fullName>
    </recommendedName>
</protein>
<sequence length="134" mass="14528">MKGRIIIAVCLCMSLLSACNTKPGNDLVDDLFKGLTDTGSKATSPDSKARNYMYVIMQAIQLHMVDIERFAGKTCNLKVNLDSSGKVTDITAFEGDPLLCEAGINGIKAADIPAPPDEEVYQAFKTFIIELKPL</sequence>
<dbReference type="RefSeq" id="WP_165906988.1">
    <property type="nucleotide sequence ID" value="NZ_CP014136.1"/>
</dbReference>
<reference evidence="2 3" key="1">
    <citation type="submission" date="2016-01" db="EMBL/GenBank/DDBJ databases">
        <authorList>
            <person name="Oliw E.H."/>
        </authorList>
    </citation>
    <scope>NUCLEOTIDE SEQUENCE [LARGE SCALE GENOMIC DNA]</scope>
    <source>
        <strain evidence="2 3">FRB97</strain>
    </source>
</reference>
<evidence type="ECO:0008006" key="4">
    <source>
        <dbReference type="Google" id="ProtNLM"/>
    </source>
</evidence>
<dbReference type="EMBL" id="CP014136">
    <property type="protein sequence ID" value="ATA17899.1"/>
    <property type="molecule type" value="Genomic_DNA"/>
</dbReference>
<dbReference type="NCBIfam" id="TIGR02794">
    <property type="entry name" value="tolA_full"/>
    <property type="match status" value="1"/>
</dbReference>
<accession>A0A250AVF4</accession>
<evidence type="ECO:0000313" key="3">
    <source>
        <dbReference type="Proteomes" id="UP000217182"/>
    </source>
</evidence>
<keyword evidence="1" id="KW-0732">Signal</keyword>
<name>A0A250AVF4_9GAMM</name>